<keyword evidence="2" id="KW-0503">Monooxygenase</keyword>
<evidence type="ECO:0000259" key="1">
    <source>
        <dbReference type="PROSITE" id="PS51725"/>
    </source>
</evidence>
<proteinExistence type="predicted"/>
<name>A0ABV1RME4_9ALTE</name>
<keyword evidence="2" id="KW-0560">Oxidoreductase</keyword>
<dbReference type="Proteomes" id="UP001467690">
    <property type="component" value="Unassembled WGS sequence"/>
</dbReference>
<reference evidence="2 3" key="1">
    <citation type="submission" date="2024-06" db="EMBL/GenBank/DDBJ databases">
        <authorList>
            <person name="Chen R.Y."/>
        </authorList>
    </citation>
    <scope>NUCLEOTIDE SEQUENCE [LARGE SCALE GENOMIC DNA]</scope>
    <source>
        <strain evidence="2 3">D2</strain>
    </source>
</reference>
<keyword evidence="3" id="KW-1185">Reference proteome</keyword>
<dbReference type="EC" id="1.-.-.-" evidence="2"/>
<dbReference type="Gene3D" id="3.30.70.100">
    <property type="match status" value="1"/>
</dbReference>
<dbReference type="SUPFAM" id="SSF54909">
    <property type="entry name" value="Dimeric alpha+beta barrel"/>
    <property type="match status" value="1"/>
</dbReference>
<dbReference type="EMBL" id="JBELOE010000281">
    <property type="protein sequence ID" value="MER2494084.1"/>
    <property type="molecule type" value="Genomic_DNA"/>
</dbReference>
<organism evidence="2 3">
    <name type="scientific">Catenovulum sediminis</name>
    <dbReference type="NCBI Taxonomy" id="1740262"/>
    <lineage>
        <taxon>Bacteria</taxon>
        <taxon>Pseudomonadati</taxon>
        <taxon>Pseudomonadota</taxon>
        <taxon>Gammaproteobacteria</taxon>
        <taxon>Alteromonadales</taxon>
        <taxon>Alteromonadaceae</taxon>
        <taxon>Catenovulum</taxon>
    </lineage>
</organism>
<accession>A0ABV1RME4</accession>
<dbReference type="PANTHER" id="PTHR33336">
    <property type="entry name" value="QUINOL MONOOXYGENASE YGIN-RELATED"/>
    <property type="match status" value="1"/>
</dbReference>
<dbReference type="InterPro" id="IPR011008">
    <property type="entry name" value="Dimeric_a/b-barrel"/>
</dbReference>
<dbReference type="InterPro" id="IPR007138">
    <property type="entry name" value="ABM_dom"/>
</dbReference>
<comment type="caution">
    <text evidence="2">The sequence shown here is derived from an EMBL/GenBank/DDBJ whole genome shotgun (WGS) entry which is preliminary data.</text>
</comment>
<sequence>MYIVTVEYVIDSGHILTFLDAVLENAETSLHQEPGCHQFDVNQSHENPTQFFLYEQFNSDVDFQQHLESEHYLTFSRNVSHWVISKEVRTWYSC</sequence>
<evidence type="ECO:0000313" key="2">
    <source>
        <dbReference type="EMBL" id="MER2494084.1"/>
    </source>
</evidence>
<gene>
    <name evidence="2" type="ORF">ABS311_19590</name>
</gene>
<feature type="domain" description="ABM" evidence="1">
    <location>
        <begin position="2"/>
        <end position="92"/>
    </location>
</feature>
<dbReference type="Pfam" id="PF03992">
    <property type="entry name" value="ABM"/>
    <property type="match status" value="1"/>
</dbReference>
<dbReference type="GO" id="GO:0004497">
    <property type="term" value="F:monooxygenase activity"/>
    <property type="evidence" value="ECO:0007669"/>
    <property type="project" value="UniProtKB-KW"/>
</dbReference>
<protein>
    <submittedName>
        <fullName evidence="2">Quinol monooxygenase</fullName>
        <ecNumber evidence="2">1.-.-.-</ecNumber>
    </submittedName>
</protein>
<dbReference type="RefSeq" id="WP_143870262.1">
    <property type="nucleotide sequence ID" value="NZ_CP041660.1"/>
</dbReference>
<dbReference type="InterPro" id="IPR050744">
    <property type="entry name" value="AI-2_Isomerase_LsrG"/>
</dbReference>
<dbReference type="PROSITE" id="PS51725">
    <property type="entry name" value="ABM"/>
    <property type="match status" value="1"/>
</dbReference>
<dbReference type="PANTHER" id="PTHR33336:SF1">
    <property type="entry name" value="(4S)-4-HYDROXY-5-PHOSPHONOOXYPENTANE-2,3-DIONE ISOMERASE"/>
    <property type="match status" value="1"/>
</dbReference>
<evidence type="ECO:0000313" key="3">
    <source>
        <dbReference type="Proteomes" id="UP001467690"/>
    </source>
</evidence>